<dbReference type="Pfam" id="PF21539">
    <property type="entry name" value="Med15_C"/>
    <property type="match status" value="1"/>
</dbReference>
<feature type="region of interest" description="Disordered" evidence="6">
    <location>
        <begin position="892"/>
        <end position="992"/>
    </location>
</feature>
<accession>A0AAN7QJ00</accession>
<keyword evidence="4" id="KW-0539">Nucleus</keyword>
<sequence length="1338" mass="147504">MDNNNWRPSPPGAGGGEAAPEADDWRRQLALDSRHRIVNKIMDTLKMHLPFSGPEGLQELRKIAVRFEEKIFHSTSSQSDYLRKISLKMLTMESKSQNPVANSMSSNSAGNNINPPDPGMQPQLQNQVPSISNPVVGNQSQVHQQLLSQNNLPTSGVHGSSSLTSTLSSVSGISQTSLPTVVNQPNMQNMANVSQNSLGNSMGQGLSSNMFMNPRQMQGRQPVISQQQQQQPPQSQPQYLYQQQLQDRVMKKKLQQPQSMTASHMQQLQQQQQPPTQQQTMLQPSQIQPSQQSVMQSSTVMQTTGMQAAPLTGLQQTQQPILQQHQTSLIRHQTQPQQAVHQQQTSLQPQQIMQSQQQQLNMQQNQMINQQNNIGDMQQQHQHQQHRMLNQQNNLQNLQVQQPQQQQLLSRQNNLSNLHSQQLAPQSNVSGMHQPQSVMGTQSGNSSMQVGQHSQHMMQQTKVPVQQHLQGGPSSLLPGQQSQFPTPQQQLMSHMQSQPGILLKQLGLQQQASLQIDMQSRHQASAPVLQSGQNVMDQQKQIYQTQRGLAESSSIPLDSTAQAGQINGGDWQEETYQKIKSWKEMYWPELNEMYQKIAIKVQQRDSFPQQPKSEQVEKLKLFKGMMEHLTEFLQLTKNEITTIVRDKLPLYEKQIVQFLNTNRPKRSQGQLPPHQIPPMQPQQSQYQAGPVQSNVNQMNPQLQSMNLQGSVGSMQQNTLTGMQHGSISSFSGVTNAQQPMVSSLQPNPSMESGQGNSMNSLPQITVGSMQQNPVSAPQMLNVNAMSLHDGGNMLPQSNVNSIQANTNILPQNLQQQQEQQLQQKIKQQYQQPKLLMQQQLIQQQHPQHLLIQQSKQQLPAQLQAHQESQIHQMNEVEMKVRPGVTLKPGVFQQHHSAGAGPRPAYPHQQLKPGSSFPISSPQLVQAVSPQIHQHSSPQVDQQNLLSHTRTGTPLQSASSPFVVPSPSSPLAHSPVPVDSENQKPASGISSLYNAGNLSHHHATALPAGVQSLAIGTPGISASPLLAECGPDGAHGVPSTVVSGKSSVTEHPIERLIRAVKSASPQALSDAISDISSIVSMVDRIAGSAPGNGSRAAIGEDLVAMTKCRMQARNFIMHDGSSSTRKIRRYTSVMPLNVSYSASSMNDSFKRLMGAESSDLESTATSSIKRLRSEANHTLLEEIREINQRLIDTVVDISNEDVDSTAAATVVDGGEGVIVKCSFNAVSLSPGLKSQYGSAQLSPIQPLRMLVPSNYPNCSPVLLEKFPVEESKEYEDLSAKAKSRFSISLRGLPQPMSLKDIARTWDSCSRAVLLEYAEQTGGGSFSSKYGTWENCQTAT</sequence>
<keyword evidence="10" id="KW-1185">Reference proteome</keyword>
<feature type="domain" description="Mediator complex subunit 15 KIX" evidence="7">
    <location>
        <begin position="23"/>
        <end position="102"/>
    </location>
</feature>
<dbReference type="PANTHER" id="PTHR33137:SF4">
    <property type="entry name" value="MEDIATOR OF RNA POLYMERASE II TRANSCRIPTION SUBUNIT 15A-RELATED"/>
    <property type="match status" value="1"/>
</dbReference>
<evidence type="ECO:0000259" key="7">
    <source>
        <dbReference type="Pfam" id="PF16987"/>
    </source>
</evidence>
<evidence type="ECO:0000256" key="1">
    <source>
        <dbReference type="ARBA" id="ARBA00004123"/>
    </source>
</evidence>
<dbReference type="Proteomes" id="UP001346149">
    <property type="component" value="Unassembled WGS sequence"/>
</dbReference>
<feature type="region of interest" description="Disordered" evidence="6">
    <location>
        <begin position="196"/>
        <end position="297"/>
    </location>
</feature>
<dbReference type="InterPro" id="IPR036546">
    <property type="entry name" value="MED15_KIX"/>
</dbReference>
<feature type="compositionally biased region" description="Low complexity" evidence="6">
    <location>
        <begin position="102"/>
        <end position="114"/>
    </location>
</feature>
<dbReference type="InterPro" id="IPR048386">
    <property type="entry name" value="Med15_C"/>
</dbReference>
<dbReference type="Gene3D" id="1.10.246.20">
    <property type="entry name" value="Coactivator CBP, KIX domain"/>
    <property type="match status" value="1"/>
</dbReference>
<feature type="region of interest" description="Disordered" evidence="6">
    <location>
        <begin position="662"/>
        <end position="689"/>
    </location>
</feature>
<protein>
    <recommendedName>
        <fullName evidence="11">Mediator complex subunit 15 KIX domain-containing protein</fullName>
    </recommendedName>
</protein>
<gene>
    <name evidence="9" type="ORF">SAY86_027324</name>
</gene>
<comment type="subcellular location">
    <subcellularLocation>
        <location evidence="1">Nucleus</location>
    </subcellularLocation>
</comment>
<feature type="compositionally biased region" description="Polar residues" evidence="6">
    <location>
        <begin position="255"/>
        <end position="264"/>
    </location>
</feature>
<reference evidence="9 10" key="1">
    <citation type="journal article" date="2023" name="Hortic Res">
        <title>Pangenome of water caltrop reveals structural variations and asymmetric subgenome divergence after allopolyploidization.</title>
        <authorList>
            <person name="Zhang X."/>
            <person name="Chen Y."/>
            <person name="Wang L."/>
            <person name="Yuan Y."/>
            <person name="Fang M."/>
            <person name="Shi L."/>
            <person name="Lu R."/>
            <person name="Comes H.P."/>
            <person name="Ma Y."/>
            <person name="Chen Y."/>
            <person name="Huang G."/>
            <person name="Zhou Y."/>
            <person name="Zheng Z."/>
            <person name="Qiu Y."/>
        </authorList>
    </citation>
    <scope>NUCLEOTIDE SEQUENCE [LARGE SCALE GENOMIC DNA]</scope>
    <source>
        <strain evidence="9">F231</strain>
    </source>
</reference>
<evidence type="ECO:0000256" key="3">
    <source>
        <dbReference type="ARBA" id="ARBA00023163"/>
    </source>
</evidence>
<feature type="domain" description="ARC105/Med15 mediator subunit C-terminal" evidence="8">
    <location>
        <begin position="1237"/>
        <end position="1309"/>
    </location>
</feature>
<evidence type="ECO:0008006" key="11">
    <source>
        <dbReference type="Google" id="ProtNLM"/>
    </source>
</evidence>
<feature type="compositionally biased region" description="Polar residues" evidence="6">
    <location>
        <begin position="122"/>
        <end position="145"/>
    </location>
</feature>
<feature type="compositionally biased region" description="Low complexity" evidence="6">
    <location>
        <begin position="956"/>
        <end position="969"/>
    </location>
</feature>
<feature type="compositionally biased region" description="Low complexity" evidence="6">
    <location>
        <begin position="265"/>
        <end position="297"/>
    </location>
</feature>
<feature type="compositionally biased region" description="Polar residues" evidence="6">
    <location>
        <begin position="424"/>
        <end position="473"/>
    </location>
</feature>
<keyword evidence="2" id="KW-0805">Transcription regulation</keyword>
<feature type="region of interest" description="Disordered" evidence="6">
    <location>
        <begin position="96"/>
        <end position="145"/>
    </location>
</feature>
<evidence type="ECO:0000256" key="4">
    <source>
        <dbReference type="ARBA" id="ARBA00023242"/>
    </source>
</evidence>
<organism evidence="9 10">
    <name type="scientific">Trapa natans</name>
    <name type="common">Water chestnut</name>
    <dbReference type="NCBI Taxonomy" id="22666"/>
    <lineage>
        <taxon>Eukaryota</taxon>
        <taxon>Viridiplantae</taxon>
        <taxon>Streptophyta</taxon>
        <taxon>Embryophyta</taxon>
        <taxon>Tracheophyta</taxon>
        <taxon>Spermatophyta</taxon>
        <taxon>Magnoliopsida</taxon>
        <taxon>eudicotyledons</taxon>
        <taxon>Gunneridae</taxon>
        <taxon>Pentapetalae</taxon>
        <taxon>rosids</taxon>
        <taxon>malvids</taxon>
        <taxon>Myrtales</taxon>
        <taxon>Lythraceae</taxon>
        <taxon>Trapa</taxon>
    </lineage>
</organism>
<evidence type="ECO:0000259" key="8">
    <source>
        <dbReference type="Pfam" id="PF21539"/>
    </source>
</evidence>
<keyword evidence="5" id="KW-0175">Coiled coil</keyword>
<feature type="compositionally biased region" description="Polar residues" evidence="6">
    <location>
        <begin position="982"/>
        <end position="992"/>
    </location>
</feature>
<dbReference type="Pfam" id="PF16987">
    <property type="entry name" value="KIX_2"/>
    <property type="match status" value="1"/>
</dbReference>
<evidence type="ECO:0000313" key="9">
    <source>
        <dbReference type="EMBL" id="KAK4769174.1"/>
    </source>
</evidence>
<feature type="region of interest" description="Disordered" evidence="6">
    <location>
        <begin position="423"/>
        <end position="485"/>
    </location>
</feature>
<evidence type="ECO:0000256" key="6">
    <source>
        <dbReference type="SAM" id="MobiDB-lite"/>
    </source>
</evidence>
<feature type="coiled-coil region" evidence="5">
    <location>
        <begin position="353"/>
        <end position="401"/>
    </location>
</feature>
<dbReference type="GO" id="GO:0003713">
    <property type="term" value="F:transcription coactivator activity"/>
    <property type="evidence" value="ECO:0007669"/>
    <property type="project" value="InterPro"/>
</dbReference>
<evidence type="ECO:0000256" key="2">
    <source>
        <dbReference type="ARBA" id="ARBA00023015"/>
    </source>
</evidence>
<feature type="region of interest" description="Disordered" evidence="6">
    <location>
        <begin position="1"/>
        <end position="22"/>
    </location>
</feature>
<feature type="compositionally biased region" description="Polar residues" evidence="6">
    <location>
        <begin position="196"/>
        <end position="219"/>
    </location>
</feature>
<feature type="compositionally biased region" description="Polar residues" evidence="6">
    <location>
        <begin position="916"/>
        <end position="955"/>
    </location>
</feature>
<dbReference type="FunFam" id="1.10.246.20:FF:000003">
    <property type="entry name" value="Mediator of RNA polymerase II transcription subunit 15a"/>
    <property type="match status" value="1"/>
</dbReference>
<dbReference type="GO" id="GO:0005634">
    <property type="term" value="C:nucleus"/>
    <property type="evidence" value="ECO:0007669"/>
    <property type="project" value="UniProtKB-SubCell"/>
</dbReference>
<feature type="compositionally biased region" description="Low complexity" evidence="6">
    <location>
        <begin position="225"/>
        <end position="246"/>
    </location>
</feature>
<name>A0AAN7QJ00_TRANT</name>
<evidence type="ECO:0000256" key="5">
    <source>
        <dbReference type="SAM" id="Coils"/>
    </source>
</evidence>
<proteinExistence type="predicted"/>
<dbReference type="InterPro" id="IPR036529">
    <property type="entry name" value="KIX_dom_sf"/>
</dbReference>
<dbReference type="InterPro" id="IPR044661">
    <property type="entry name" value="MED15a/b/c-like"/>
</dbReference>
<dbReference type="EMBL" id="JAXQNO010000021">
    <property type="protein sequence ID" value="KAK4769174.1"/>
    <property type="molecule type" value="Genomic_DNA"/>
</dbReference>
<dbReference type="PANTHER" id="PTHR33137">
    <property type="entry name" value="MEDIATOR OF RNA POLYMERASE II TRANSCRIPTION SUBUNIT 15A-RELATED"/>
    <property type="match status" value="1"/>
</dbReference>
<comment type="caution">
    <text evidence="9">The sequence shown here is derived from an EMBL/GenBank/DDBJ whole genome shotgun (WGS) entry which is preliminary data.</text>
</comment>
<evidence type="ECO:0000313" key="10">
    <source>
        <dbReference type="Proteomes" id="UP001346149"/>
    </source>
</evidence>
<keyword evidence="3" id="KW-0804">Transcription</keyword>
<dbReference type="GO" id="GO:0031490">
    <property type="term" value="F:chromatin DNA binding"/>
    <property type="evidence" value="ECO:0007669"/>
    <property type="project" value="InterPro"/>
</dbReference>